<dbReference type="SMART" id="SM00490">
    <property type="entry name" value="HELICc"/>
    <property type="match status" value="1"/>
</dbReference>
<feature type="region of interest" description="Disordered" evidence="2">
    <location>
        <begin position="192"/>
        <end position="228"/>
    </location>
</feature>
<dbReference type="InterPro" id="IPR049730">
    <property type="entry name" value="SNF2/RAD54-like_C"/>
</dbReference>
<reference evidence="4" key="1">
    <citation type="submission" date="2021-06" db="EMBL/GenBank/DDBJ databases">
        <title>Comparative genomics, transcriptomics and evolutionary studies reveal genomic signatures of adaptation to plant cell wall in hemibiotrophic fungi.</title>
        <authorList>
            <consortium name="DOE Joint Genome Institute"/>
            <person name="Baroncelli R."/>
            <person name="Diaz J.F."/>
            <person name="Benocci T."/>
            <person name="Peng M."/>
            <person name="Battaglia E."/>
            <person name="Haridas S."/>
            <person name="Andreopoulos W."/>
            <person name="Labutti K."/>
            <person name="Pangilinan J."/>
            <person name="Floch G.L."/>
            <person name="Makela M.R."/>
            <person name="Henrissat B."/>
            <person name="Grigoriev I.V."/>
            <person name="Crouch J.A."/>
            <person name="De Vries R.P."/>
            <person name="Sukno S.A."/>
            <person name="Thon M.R."/>
        </authorList>
    </citation>
    <scope>NUCLEOTIDE SEQUENCE</scope>
    <source>
        <strain evidence="4">MAFF235873</strain>
    </source>
</reference>
<feature type="domain" description="Helicase C-terminal" evidence="3">
    <location>
        <begin position="104"/>
        <end position="189"/>
    </location>
</feature>
<dbReference type="Pfam" id="PF00271">
    <property type="entry name" value="Helicase_C"/>
    <property type="match status" value="1"/>
</dbReference>
<dbReference type="AlphaFoldDB" id="A0AAD9H3T1"/>
<dbReference type="Proteomes" id="UP001232148">
    <property type="component" value="Unassembled WGS sequence"/>
</dbReference>
<dbReference type="EMBL" id="MU843078">
    <property type="protein sequence ID" value="KAK2021813.1"/>
    <property type="molecule type" value="Genomic_DNA"/>
</dbReference>
<comment type="caution">
    <text evidence="4">The sequence shown here is derived from an EMBL/GenBank/DDBJ whole genome shotgun (WGS) entry which is preliminary data.</text>
</comment>
<evidence type="ECO:0000313" key="4">
    <source>
        <dbReference type="EMBL" id="KAK2021813.1"/>
    </source>
</evidence>
<gene>
    <name evidence="4" type="ORF">LX32DRAFT_229026</name>
</gene>
<name>A0AAD9H3T1_9PEZI</name>
<dbReference type="InterPro" id="IPR001650">
    <property type="entry name" value="Helicase_C-like"/>
</dbReference>
<proteinExistence type="predicted"/>
<dbReference type="CDD" id="cd18793">
    <property type="entry name" value="SF2_C_SNF"/>
    <property type="match status" value="1"/>
</dbReference>
<evidence type="ECO:0000259" key="3">
    <source>
        <dbReference type="SMART" id="SM00490"/>
    </source>
</evidence>
<evidence type="ECO:0000313" key="5">
    <source>
        <dbReference type="Proteomes" id="UP001232148"/>
    </source>
</evidence>
<dbReference type="SUPFAM" id="SSF52540">
    <property type="entry name" value="P-loop containing nucleoside triphosphate hydrolases"/>
    <property type="match status" value="1"/>
</dbReference>
<sequence length="228" mass="25083">MPVPFSKQSNELVERAVNKAKGPASGGVKEINRVLTKDISLGLQWYYFGTRIDPSLACPSDPLSLIRYVVSKSPKIAWCLQYAIEMRASNERVLFYTVNPLTAMTLRAILTMAGINTISIRSSNTQTERDEAIAAFNDTGSGVTALVTSQLLAAFGVNYHGACHRGVIVENGPNFATQNQSMGRLWRLGQKTKFSGTSSRRRTPWTPGSRLGTCGHMSPSSRRRQRLT</sequence>
<keyword evidence="1" id="KW-0378">Hydrolase</keyword>
<keyword evidence="5" id="KW-1185">Reference proteome</keyword>
<organism evidence="4 5">
    <name type="scientific">Colletotrichum zoysiae</name>
    <dbReference type="NCBI Taxonomy" id="1216348"/>
    <lineage>
        <taxon>Eukaryota</taxon>
        <taxon>Fungi</taxon>
        <taxon>Dikarya</taxon>
        <taxon>Ascomycota</taxon>
        <taxon>Pezizomycotina</taxon>
        <taxon>Sordariomycetes</taxon>
        <taxon>Hypocreomycetidae</taxon>
        <taxon>Glomerellales</taxon>
        <taxon>Glomerellaceae</taxon>
        <taxon>Colletotrichum</taxon>
        <taxon>Colletotrichum graminicola species complex</taxon>
    </lineage>
</organism>
<evidence type="ECO:0000256" key="2">
    <source>
        <dbReference type="SAM" id="MobiDB-lite"/>
    </source>
</evidence>
<evidence type="ECO:0000256" key="1">
    <source>
        <dbReference type="ARBA" id="ARBA00022801"/>
    </source>
</evidence>
<dbReference type="Gene3D" id="3.40.50.300">
    <property type="entry name" value="P-loop containing nucleotide triphosphate hydrolases"/>
    <property type="match status" value="1"/>
</dbReference>
<dbReference type="GO" id="GO:0016787">
    <property type="term" value="F:hydrolase activity"/>
    <property type="evidence" value="ECO:0007669"/>
    <property type="project" value="UniProtKB-KW"/>
</dbReference>
<protein>
    <recommendedName>
        <fullName evidence="3">Helicase C-terminal domain-containing protein</fullName>
    </recommendedName>
</protein>
<dbReference type="InterPro" id="IPR027417">
    <property type="entry name" value="P-loop_NTPase"/>
</dbReference>
<accession>A0AAD9H3T1</accession>